<feature type="repeat" description="TPR" evidence="3">
    <location>
        <begin position="84"/>
        <end position="117"/>
    </location>
</feature>
<accession>A0A6C2UFW1</accession>
<dbReference type="PROSITE" id="PS50293">
    <property type="entry name" value="TPR_REGION"/>
    <property type="match status" value="1"/>
</dbReference>
<keyword evidence="2 3" id="KW-0802">TPR repeat</keyword>
<organism evidence="4 5">
    <name type="scientific">Pontiella sulfatireligans</name>
    <dbReference type="NCBI Taxonomy" id="2750658"/>
    <lineage>
        <taxon>Bacteria</taxon>
        <taxon>Pseudomonadati</taxon>
        <taxon>Kiritimatiellota</taxon>
        <taxon>Kiritimatiellia</taxon>
        <taxon>Kiritimatiellales</taxon>
        <taxon>Pontiellaceae</taxon>
        <taxon>Pontiella</taxon>
    </lineage>
</organism>
<dbReference type="InterPro" id="IPR011990">
    <property type="entry name" value="TPR-like_helical_dom_sf"/>
</dbReference>
<dbReference type="Proteomes" id="UP000346198">
    <property type="component" value="Unassembled WGS sequence"/>
</dbReference>
<name>A0A6C2UFW1_9BACT</name>
<protein>
    <submittedName>
        <fullName evidence="4">Uncharacterized protein</fullName>
    </submittedName>
</protein>
<dbReference type="SUPFAM" id="SSF48452">
    <property type="entry name" value="TPR-like"/>
    <property type="match status" value="1"/>
</dbReference>
<reference evidence="4 5" key="1">
    <citation type="submission" date="2019-04" db="EMBL/GenBank/DDBJ databases">
        <authorList>
            <person name="Van Vliet M D."/>
        </authorList>
    </citation>
    <scope>NUCLEOTIDE SEQUENCE [LARGE SCALE GENOMIC DNA]</scope>
    <source>
        <strain evidence="4 5">F21</strain>
    </source>
</reference>
<dbReference type="Gene3D" id="1.25.40.10">
    <property type="entry name" value="Tetratricopeptide repeat domain"/>
    <property type="match status" value="1"/>
</dbReference>
<evidence type="ECO:0000313" key="5">
    <source>
        <dbReference type="Proteomes" id="UP000346198"/>
    </source>
</evidence>
<evidence type="ECO:0000256" key="1">
    <source>
        <dbReference type="ARBA" id="ARBA00022737"/>
    </source>
</evidence>
<dbReference type="RefSeq" id="WP_168432914.1">
    <property type="nucleotide sequence ID" value="NZ_CAAHFH010000001.1"/>
</dbReference>
<evidence type="ECO:0000256" key="3">
    <source>
        <dbReference type="PROSITE-ProRule" id="PRU00339"/>
    </source>
</evidence>
<dbReference type="InterPro" id="IPR019734">
    <property type="entry name" value="TPR_rpt"/>
</dbReference>
<evidence type="ECO:0000256" key="2">
    <source>
        <dbReference type="ARBA" id="ARBA00022803"/>
    </source>
</evidence>
<evidence type="ECO:0000313" key="4">
    <source>
        <dbReference type="EMBL" id="VGO18417.1"/>
    </source>
</evidence>
<keyword evidence="5" id="KW-1185">Reference proteome</keyword>
<gene>
    <name evidence="4" type="ORF">SCARR_00470</name>
</gene>
<dbReference type="AlphaFoldDB" id="A0A6C2UFW1"/>
<dbReference type="Pfam" id="PF07719">
    <property type="entry name" value="TPR_2"/>
    <property type="match status" value="1"/>
</dbReference>
<dbReference type="EMBL" id="CAAHFH010000001">
    <property type="protein sequence ID" value="VGO18417.1"/>
    <property type="molecule type" value="Genomic_DNA"/>
</dbReference>
<sequence>MKRFILIWLLLAVAVLTGGLLSLNGRPPALLVMTPDQYGQRLYNQGRFEEAAKWFQSSNRQGTSLFRAAKFKDATGRFAGTGSAEGLYNQGNALAMQGKYADAAERYVQALELQPGWTEAEENLQIARFSAKRLEQTGGEATELGADDFIFSNKKPPASAEESTEIAQKASSAQMHAVWLRQVQTRPADFLRSKFSYQSAMQQKGPQE</sequence>
<dbReference type="InterPro" id="IPR013105">
    <property type="entry name" value="TPR_2"/>
</dbReference>
<proteinExistence type="predicted"/>
<dbReference type="PROSITE" id="PS50005">
    <property type="entry name" value="TPR"/>
    <property type="match status" value="1"/>
</dbReference>
<keyword evidence="1" id="KW-0677">Repeat</keyword>
<dbReference type="SMART" id="SM00028">
    <property type="entry name" value="TPR"/>
    <property type="match status" value="1"/>
</dbReference>